<evidence type="ECO:0000256" key="3">
    <source>
        <dbReference type="ARBA" id="ARBA00023285"/>
    </source>
</evidence>
<evidence type="ECO:0000313" key="6">
    <source>
        <dbReference type="EMBL" id="GLK86292.1"/>
    </source>
</evidence>
<dbReference type="GO" id="GO:0031471">
    <property type="term" value="C:ethanolamine degradation polyhedral organelle"/>
    <property type="evidence" value="ECO:0007669"/>
    <property type="project" value="UniProtKB-UniRule"/>
</dbReference>
<dbReference type="InterPro" id="IPR042251">
    <property type="entry name" value="EutC_C"/>
</dbReference>
<protein>
    <recommendedName>
        <fullName evidence="5">Ethanolamine ammonia-lyase small subunit</fullName>
        <shortName evidence="5">EAL small subunit</shortName>
        <ecNumber evidence="5">4.3.1.7</ecNumber>
    </recommendedName>
</protein>
<proteinExistence type="inferred from homology"/>
<feature type="binding site" evidence="5">
    <location>
        <position position="163"/>
    </location>
    <ligand>
        <name>adenosylcob(III)alamin</name>
        <dbReference type="ChEBI" id="CHEBI:18408"/>
    </ligand>
</feature>
<comment type="subunit">
    <text evidence="5">The basic unit is a heterodimer which dimerizes to form tetramers. The heterotetramers trimerize; 6 large subunits form a core ring with 6 small subunits projecting outwards.</text>
</comment>
<comment type="similarity">
    <text evidence="5">Belongs to the EutC family.</text>
</comment>
<dbReference type="EMBL" id="BSFM01000017">
    <property type="protein sequence ID" value="GLK86292.1"/>
    <property type="molecule type" value="Genomic_DNA"/>
</dbReference>
<keyword evidence="3 5" id="KW-0170">Cobalt</keyword>
<dbReference type="EC" id="4.3.1.7" evidence="5"/>
<evidence type="ECO:0000256" key="5">
    <source>
        <dbReference type="HAMAP-Rule" id="MF_00601"/>
    </source>
</evidence>
<comment type="function">
    <text evidence="5">Catalyzes the deamination of various vicinal amino-alcohols to oxo compounds. Allows this organism to utilize ethanolamine as the sole source of nitrogen and carbon in the presence of external vitamin B12.</text>
</comment>
<evidence type="ECO:0000256" key="1">
    <source>
        <dbReference type="ARBA" id="ARBA00022628"/>
    </source>
</evidence>
<dbReference type="Proteomes" id="UP001143330">
    <property type="component" value="Unassembled WGS sequence"/>
</dbReference>
<dbReference type="RefSeq" id="WP_213360913.1">
    <property type="nucleotide sequence ID" value="NZ_BSFM01000017.1"/>
</dbReference>
<dbReference type="GO" id="GO:0009350">
    <property type="term" value="C:ethanolamine ammonia-lyase complex"/>
    <property type="evidence" value="ECO:0007669"/>
    <property type="project" value="UniProtKB-UniRule"/>
</dbReference>
<comment type="pathway">
    <text evidence="5">Amine and polyamine degradation; ethanolamine degradation.</text>
</comment>
<keyword evidence="2 5" id="KW-0456">Lyase</keyword>
<name>A0A9W6ND32_9HYPH</name>
<reference evidence="6" key="2">
    <citation type="submission" date="2023-01" db="EMBL/GenBank/DDBJ databases">
        <authorList>
            <person name="Sun Q."/>
            <person name="Evtushenko L."/>
        </authorList>
    </citation>
    <scope>NUCLEOTIDE SEQUENCE</scope>
    <source>
        <strain evidence="6">VKM B-2789</strain>
    </source>
</reference>
<keyword evidence="7" id="KW-1185">Reference proteome</keyword>
<gene>
    <name evidence="5 6" type="primary">eutC</name>
    <name evidence="6" type="ORF">GCM10017653_43620</name>
</gene>
<dbReference type="GO" id="GO:0006520">
    <property type="term" value="P:amino acid metabolic process"/>
    <property type="evidence" value="ECO:0007669"/>
    <property type="project" value="InterPro"/>
</dbReference>
<dbReference type="PANTHER" id="PTHR39330">
    <property type="entry name" value="ETHANOLAMINE AMMONIA-LYASE LIGHT CHAIN"/>
    <property type="match status" value="1"/>
</dbReference>
<dbReference type="GO" id="GO:0046336">
    <property type="term" value="P:ethanolamine catabolic process"/>
    <property type="evidence" value="ECO:0007669"/>
    <property type="project" value="UniProtKB-UniRule"/>
</dbReference>
<comment type="subcellular location">
    <subcellularLocation>
        <location evidence="5">Bacterial microcompartment</location>
    </subcellularLocation>
</comment>
<dbReference type="PIRSF" id="PIRSF018982">
    <property type="entry name" value="EutC"/>
    <property type="match status" value="1"/>
</dbReference>
<feature type="binding site" evidence="5">
    <location>
        <position position="184"/>
    </location>
    <ligand>
        <name>adenosylcob(III)alamin</name>
        <dbReference type="ChEBI" id="CHEBI:18408"/>
    </ligand>
</feature>
<dbReference type="Gene3D" id="3.40.50.11240">
    <property type="entry name" value="Ethanolamine ammonia-lyase light chain (EutC)"/>
    <property type="match status" value="1"/>
</dbReference>
<dbReference type="AlphaFoldDB" id="A0A9W6ND32"/>
<accession>A0A9W6ND32</accession>
<evidence type="ECO:0000256" key="2">
    <source>
        <dbReference type="ARBA" id="ARBA00023239"/>
    </source>
</evidence>
<reference evidence="6" key="1">
    <citation type="journal article" date="2014" name="Int. J. Syst. Evol. Microbiol.">
        <title>Complete genome sequence of Corynebacterium casei LMG S-19264T (=DSM 44701T), isolated from a smear-ripened cheese.</title>
        <authorList>
            <consortium name="US DOE Joint Genome Institute (JGI-PGF)"/>
            <person name="Walter F."/>
            <person name="Albersmeier A."/>
            <person name="Kalinowski J."/>
            <person name="Ruckert C."/>
        </authorList>
    </citation>
    <scope>NUCLEOTIDE SEQUENCE</scope>
    <source>
        <strain evidence="6">VKM B-2789</strain>
    </source>
</reference>
<sequence>MNDDSRPPNAYVIEDAWAKLARATPARIALGRSGTGLPTREVLRFALAHAQARDAVHTAFEAKATAAAIAALGFETVHVASAAPSREAYLRRPDLGRKLSEEGRAALAPFAGSTPDLALVVADGLSSTAIHAQAAPFLAALKPRLAQEGWSTGPVVIASQSRVALGDEVGAILAAKAVVVLIGERPGLSSPDSLGLYLTFAPKLGRSDAERNCISNVRGEGLSHDHAAFKLTWLLKEALARRLTGVSLKDESDLLLVGGKPPASRLAGGQTG</sequence>
<keyword evidence="1 5" id="KW-0846">Cobalamin</keyword>
<comment type="caution">
    <text evidence="6">The sequence shown here is derived from an EMBL/GenBank/DDBJ whole genome shotgun (WGS) entry which is preliminary data.</text>
</comment>
<dbReference type="Pfam" id="PF05985">
    <property type="entry name" value="EutC"/>
    <property type="match status" value="1"/>
</dbReference>
<dbReference type="HAMAP" id="MF_00601">
    <property type="entry name" value="EutC"/>
    <property type="match status" value="1"/>
</dbReference>
<dbReference type="GO" id="GO:0008851">
    <property type="term" value="F:ethanolamine ammonia-lyase activity"/>
    <property type="evidence" value="ECO:0007669"/>
    <property type="project" value="UniProtKB-UniRule"/>
</dbReference>
<dbReference type="NCBIfam" id="NF003971">
    <property type="entry name" value="PRK05465.1"/>
    <property type="match status" value="1"/>
</dbReference>
<dbReference type="Gene3D" id="1.10.30.40">
    <property type="entry name" value="Ethanolamine ammonia-lyase light chain (EutC), N-terminal domain"/>
    <property type="match status" value="1"/>
</dbReference>
<dbReference type="GO" id="GO:0031419">
    <property type="term" value="F:cobalamin binding"/>
    <property type="evidence" value="ECO:0007669"/>
    <property type="project" value="UniProtKB-UniRule"/>
</dbReference>
<dbReference type="InterPro" id="IPR042255">
    <property type="entry name" value="EutC_N"/>
</dbReference>
<feature type="binding site" evidence="5">
    <location>
        <position position="213"/>
    </location>
    <ligand>
        <name>adenosylcob(III)alamin</name>
        <dbReference type="ChEBI" id="CHEBI:18408"/>
    </ligand>
</feature>
<comment type="cofactor">
    <cofactor evidence="5">
        <name>adenosylcob(III)alamin</name>
        <dbReference type="ChEBI" id="CHEBI:18408"/>
    </cofactor>
    <text evidence="5">Binds between the large and small subunits.</text>
</comment>
<evidence type="ECO:0000313" key="7">
    <source>
        <dbReference type="Proteomes" id="UP001143330"/>
    </source>
</evidence>
<organism evidence="6 7">
    <name type="scientific">Ancylobacter defluvii</name>
    <dbReference type="NCBI Taxonomy" id="1282440"/>
    <lineage>
        <taxon>Bacteria</taxon>
        <taxon>Pseudomonadati</taxon>
        <taxon>Pseudomonadota</taxon>
        <taxon>Alphaproteobacteria</taxon>
        <taxon>Hyphomicrobiales</taxon>
        <taxon>Xanthobacteraceae</taxon>
        <taxon>Ancylobacter</taxon>
    </lineage>
</organism>
<dbReference type="InterPro" id="IPR009246">
    <property type="entry name" value="EutC"/>
</dbReference>
<keyword evidence="4 5" id="KW-1283">Bacterial microcompartment</keyword>
<comment type="catalytic activity">
    <reaction evidence="5">
        <text>ethanolamine = acetaldehyde + NH4(+)</text>
        <dbReference type="Rhea" id="RHEA:15313"/>
        <dbReference type="ChEBI" id="CHEBI:15343"/>
        <dbReference type="ChEBI" id="CHEBI:28938"/>
        <dbReference type="ChEBI" id="CHEBI:57603"/>
        <dbReference type="EC" id="4.3.1.7"/>
    </reaction>
</comment>
<dbReference type="PANTHER" id="PTHR39330:SF1">
    <property type="entry name" value="ETHANOLAMINE AMMONIA-LYASE SMALL SUBUNIT"/>
    <property type="match status" value="1"/>
</dbReference>
<evidence type="ECO:0000256" key="4">
    <source>
        <dbReference type="ARBA" id="ARBA00024446"/>
    </source>
</evidence>